<comment type="caution">
    <text evidence="1">The sequence shown here is derived from an EMBL/GenBank/DDBJ whole genome shotgun (WGS) entry which is preliminary data.</text>
</comment>
<dbReference type="PATRIC" id="fig|1396.535.peg.4335"/>
<evidence type="ECO:0000313" key="1">
    <source>
        <dbReference type="EMBL" id="KZD72122.1"/>
    </source>
</evidence>
<reference evidence="1 2" key="1">
    <citation type="submission" date="2015-09" db="EMBL/GenBank/DDBJ databases">
        <title>Bacillus cereus food isolates.</title>
        <authorList>
            <person name="Boekhorst J."/>
        </authorList>
    </citation>
    <scope>NUCLEOTIDE SEQUENCE [LARGE SCALE GENOMIC DNA]</scope>
    <source>
        <strain evidence="1 2">B4088</strain>
    </source>
</reference>
<proteinExistence type="predicted"/>
<dbReference type="AlphaFoldDB" id="A0A164QSK4"/>
<name>A0A164QSK4_BACCE</name>
<organism evidence="1 2">
    <name type="scientific">Bacillus cereus</name>
    <dbReference type="NCBI Taxonomy" id="1396"/>
    <lineage>
        <taxon>Bacteria</taxon>
        <taxon>Bacillati</taxon>
        <taxon>Bacillota</taxon>
        <taxon>Bacilli</taxon>
        <taxon>Bacillales</taxon>
        <taxon>Bacillaceae</taxon>
        <taxon>Bacillus</taxon>
        <taxon>Bacillus cereus group</taxon>
    </lineage>
</organism>
<protein>
    <submittedName>
        <fullName evidence="1">Uncharacterized protein</fullName>
    </submittedName>
</protein>
<accession>A0A164QSK4</accession>
<dbReference type="EMBL" id="LJKE01000015">
    <property type="protein sequence ID" value="KZD72122.1"/>
    <property type="molecule type" value="Genomic_DNA"/>
</dbReference>
<sequence>MNVFTRLTKKEFVRMFIESQEEGPRLKRKRAVRKFGEIIIPKKRKW</sequence>
<evidence type="ECO:0000313" key="2">
    <source>
        <dbReference type="Proteomes" id="UP000076482"/>
    </source>
</evidence>
<gene>
    <name evidence="1" type="ORF">B4088_0583</name>
</gene>
<dbReference type="RefSeq" id="WP_161940824.1">
    <property type="nucleotide sequence ID" value="NZ_LJKE01000015.1"/>
</dbReference>
<dbReference type="Proteomes" id="UP000076482">
    <property type="component" value="Unassembled WGS sequence"/>
</dbReference>